<dbReference type="InterPro" id="IPR020904">
    <property type="entry name" value="Sc_DH/Rdtase_CS"/>
</dbReference>
<sequence>MTDFNGKVAIVTGGASGIGEAIAKDLARGGAKMIVADLDKTHAGKVVEAIRAAGGTAEPFAVNVAVAEEVEHMVAFAVETYGALHLAVNNAGIGGPIAPVADYPLDGWKSVIDINLNGVFYGLKYQIAAMLKSGGGAIVNMASILGSVGTPGSSAYVTAKHALLGLTKTAALEYATQGIRVVAVGPAYIDTPLLSNNLDAETLGALAGLHPIGRIGRPEEVSALTCFLLSDAASFITGSYHLVDGAYTAH</sequence>
<organism evidence="2 3">
    <name type="scientific">Mesorhizobium australicum</name>
    <dbReference type="NCBI Taxonomy" id="536018"/>
    <lineage>
        <taxon>Bacteria</taxon>
        <taxon>Pseudomonadati</taxon>
        <taxon>Pseudomonadota</taxon>
        <taxon>Alphaproteobacteria</taxon>
        <taxon>Hyphomicrobiales</taxon>
        <taxon>Phyllobacteriaceae</taxon>
        <taxon>Mesorhizobium</taxon>
    </lineage>
</organism>
<dbReference type="PANTHER" id="PTHR42879">
    <property type="entry name" value="3-OXOACYL-(ACYL-CARRIER-PROTEIN) REDUCTASE"/>
    <property type="match status" value="1"/>
</dbReference>
<accession>A0A1X7NF52</accession>
<evidence type="ECO:0000313" key="3">
    <source>
        <dbReference type="Proteomes" id="UP000193083"/>
    </source>
</evidence>
<name>A0A1X7NF52_9HYPH</name>
<dbReference type="EMBL" id="FXBL01000004">
    <property type="protein sequence ID" value="SMH35496.1"/>
    <property type="molecule type" value="Genomic_DNA"/>
</dbReference>
<dbReference type="NCBIfam" id="NF005559">
    <property type="entry name" value="PRK07231.1"/>
    <property type="match status" value="1"/>
</dbReference>
<dbReference type="Proteomes" id="UP000193083">
    <property type="component" value="Unassembled WGS sequence"/>
</dbReference>
<dbReference type="RefSeq" id="WP_085463684.1">
    <property type="nucleotide sequence ID" value="NZ_FXBL01000004.1"/>
</dbReference>
<reference evidence="2 3" key="1">
    <citation type="submission" date="2017-04" db="EMBL/GenBank/DDBJ databases">
        <authorList>
            <person name="Afonso C.L."/>
            <person name="Miller P.J."/>
            <person name="Scott M.A."/>
            <person name="Spackman E."/>
            <person name="Goraichik I."/>
            <person name="Dimitrov K.M."/>
            <person name="Suarez D.L."/>
            <person name="Swayne D.E."/>
        </authorList>
    </citation>
    <scope>NUCLEOTIDE SEQUENCE [LARGE SCALE GENOMIC DNA]</scope>
    <source>
        <strain evidence="2 3">B5P</strain>
    </source>
</reference>
<comment type="similarity">
    <text evidence="1">Belongs to the short-chain dehydrogenases/reductases (SDR) family.</text>
</comment>
<gene>
    <name evidence="2" type="ORF">SAMN02982922_1606</name>
</gene>
<dbReference type="Gene3D" id="3.40.50.720">
    <property type="entry name" value="NAD(P)-binding Rossmann-like Domain"/>
    <property type="match status" value="1"/>
</dbReference>
<keyword evidence="3" id="KW-1185">Reference proteome</keyword>
<dbReference type="PANTHER" id="PTHR42879:SF2">
    <property type="entry name" value="3-OXOACYL-[ACYL-CARRIER-PROTEIN] REDUCTASE FABG"/>
    <property type="match status" value="1"/>
</dbReference>
<evidence type="ECO:0000256" key="1">
    <source>
        <dbReference type="ARBA" id="ARBA00006484"/>
    </source>
</evidence>
<dbReference type="GO" id="GO:0032787">
    <property type="term" value="P:monocarboxylic acid metabolic process"/>
    <property type="evidence" value="ECO:0007669"/>
    <property type="project" value="UniProtKB-ARBA"/>
</dbReference>
<dbReference type="InterPro" id="IPR036291">
    <property type="entry name" value="NAD(P)-bd_dom_sf"/>
</dbReference>
<dbReference type="PRINTS" id="PR00080">
    <property type="entry name" value="SDRFAMILY"/>
</dbReference>
<dbReference type="PROSITE" id="PS00061">
    <property type="entry name" value="ADH_SHORT"/>
    <property type="match status" value="1"/>
</dbReference>
<proteinExistence type="inferred from homology"/>
<dbReference type="InterPro" id="IPR050259">
    <property type="entry name" value="SDR"/>
</dbReference>
<dbReference type="InterPro" id="IPR002347">
    <property type="entry name" value="SDR_fam"/>
</dbReference>
<dbReference type="PRINTS" id="PR00081">
    <property type="entry name" value="GDHRDH"/>
</dbReference>
<dbReference type="SUPFAM" id="SSF51735">
    <property type="entry name" value="NAD(P)-binding Rossmann-fold domains"/>
    <property type="match status" value="1"/>
</dbReference>
<dbReference type="OrthoDB" id="9812986at2"/>
<dbReference type="FunFam" id="3.40.50.720:FF:000084">
    <property type="entry name" value="Short-chain dehydrogenase reductase"/>
    <property type="match status" value="1"/>
</dbReference>
<evidence type="ECO:0000313" key="2">
    <source>
        <dbReference type="EMBL" id="SMH35496.1"/>
    </source>
</evidence>
<protein>
    <submittedName>
        <fullName evidence="2">NAD(P)-dependent dehydrogenase, short-chain alcohol dehydrogenase family</fullName>
    </submittedName>
</protein>
<dbReference type="AlphaFoldDB" id="A0A1X7NF52"/>
<dbReference type="Pfam" id="PF13561">
    <property type="entry name" value="adh_short_C2"/>
    <property type="match status" value="1"/>
</dbReference>